<name>A0AAN7JJ16_9MYRT</name>
<protein>
    <submittedName>
        <fullName evidence="2">Uncharacterized protein</fullName>
    </submittedName>
</protein>
<sequence>MVGILKGVRGSCLASGHGAWALQSCVVITVLIISSSGSGYLLHLHLLHHGLHYVTGSHFAATALVGLASDAAGYSASNYASVGELLIFANVSITGMNLSLTLNYCSGTSSPVWIAYILRQLNFRDISQYLWTYRFGECFL</sequence>
<dbReference type="EMBL" id="JAXIOK010000021">
    <property type="protein sequence ID" value="KAK4746319.1"/>
    <property type="molecule type" value="Genomic_DNA"/>
</dbReference>
<comment type="caution">
    <text evidence="2">The sequence shown here is derived from an EMBL/GenBank/DDBJ whole genome shotgun (WGS) entry which is preliminary data.</text>
</comment>
<keyword evidence="1" id="KW-1133">Transmembrane helix</keyword>
<gene>
    <name evidence="2" type="ORF">SAY87_012631</name>
</gene>
<reference evidence="2 3" key="1">
    <citation type="journal article" date="2023" name="Hortic Res">
        <title>Pangenome of water caltrop reveals structural variations and asymmetric subgenome divergence after allopolyploidization.</title>
        <authorList>
            <person name="Zhang X."/>
            <person name="Chen Y."/>
            <person name="Wang L."/>
            <person name="Yuan Y."/>
            <person name="Fang M."/>
            <person name="Shi L."/>
            <person name="Lu R."/>
            <person name="Comes H.P."/>
            <person name="Ma Y."/>
            <person name="Chen Y."/>
            <person name="Huang G."/>
            <person name="Zhou Y."/>
            <person name="Zheng Z."/>
            <person name="Qiu Y."/>
        </authorList>
    </citation>
    <scope>NUCLEOTIDE SEQUENCE [LARGE SCALE GENOMIC DNA]</scope>
    <source>
        <tissue evidence="2">Roots</tissue>
    </source>
</reference>
<dbReference type="AlphaFoldDB" id="A0AAN7JJ16"/>
<dbReference type="PROSITE" id="PS51257">
    <property type="entry name" value="PROKAR_LIPOPROTEIN"/>
    <property type="match status" value="1"/>
</dbReference>
<keyword evidence="1" id="KW-0472">Membrane</keyword>
<evidence type="ECO:0000256" key="1">
    <source>
        <dbReference type="SAM" id="Phobius"/>
    </source>
</evidence>
<proteinExistence type="predicted"/>
<accession>A0AAN7JJ16</accession>
<evidence type="ECO:0000313" key="2">
    <source>
        <dbReference type="EMBL" id="KAK4746319.1"/>
    </source>
</evidence>
<dbReference type="Proteomes" id="UP001345219">
    <property type="component" value="Chromosome 10"/>
</dbReference>
<feature type="transmembrane region" description="Helical" evidence="1">
    <location>
        <begin position="20"/>
        <end position="42"/>
    </location>
</feature>
<keyword evidence="3" id="KW-1185">Reference proteome</keyword>
<organism evidence="2 3">
    <name type="scientific">Trapa incisa</name>
    <dbReference type="NCBI Taxonomy" id="236973"/>
    <lineage>
        <taxon>Eukaryota</taxon>
        <taxon>Viridiplantae</taxon>
        <taxon>Streptophyta</taxon>
        <taxon>Embryophyta</taxon>
        <taxon>Tracheophyta</taxon>
        <taxon>Spermatophyta</taxon>
        <taxon>Magnoliopsida</taxon>
        <taxon>eudicotyledons</taxon>
        <taxon>Gunneridae</taxon>
        <taxon>Pentapetalae</taxon>
        <taxon>rosids</taxon>
        <taxon>malvids</taxon>
        <taxon>Myrtales</taxon>
        <taxon>Lythraceae</taxon>
        <taxon>Trapa</taxon>
    </lineage>
</organism>
<evidence type="ECO:0000313" key="3">
    <source>
        <dbReference type="Proteomes" id="UP001345219"/>
    </source>
</evidence>
<keyword evidence="1" id="KW-0812">Transmembrane</keyword>